<keyword evidence="4" id="KW-1278">Translocase</keyword>
<dbReference type="InterPro" id="IPR027417">
    <property type="entry name" value="P-loop_NTPase"/>
</dbReference>
<feature type="domain" description="ABC transporter" evidence="5">
    <location>
        <begin position="5"/>
        <end position="239"/>
    </location>
</feature>
<dbReference type="Pfam" id="PF00005">
    <property type="entry name" value="ABC_tran"/>
    <property type="match status" value="1"/>
</dbReference>
<dbReference type="SUPFAM" id="SSF52540">
    <property type="entry name" value="P-loop containing nucleoside triphosphate hydrolases"/>
    <property type="match status" value="1"/>
</dbReference>
<sequence length="256" mass="29171">MIEMISIHNLYVNFGNRSILKNIELNIYRGKFYGLIGPNGSGKTTLLKTIAKLLPYQQGSIEITEKKQKSFNQKELAKTLSYVPQDTNIDFDFQVKDIVAMGRHAHQHYLNRNQSNEEIIRKAMIETDTYRFYEHSILNLSGGQRQLVFIAKALAQDTPIILLDEPISALDIYYQLRILKLLQQLSKQGKTVVIVLHDLNLAARFCEKLILLKDGAVEVAGNCNAVLTQKTLKNTYQIDASVREDEIIDSLYITPL</sequence>
<accession>A0A841RMJ0</accession>
<evidence type="ECO:0000256" key="4">
    <source>
        <dbReference type="ARBA" id="ARBA00022967"/>
    </source>
</evidence>
<evidence type="ECO:0000313" key="6">
    <source>
        <dbReference type="EMBL" id="MBB6514011.1"/>
    </source>
</evidence>
<gene>
    <name evidence="6" type="ORF">GGQ92_002832</name>
</gene>
<dbReference type="CDD" id="cd03214">
    <property type="entry name" value="ABC_Iron-Siderophores_B12_Hemin"/>
    <property type="match status" value="1"/>
</dbReference>
<keyword evidence="3 6" id="KW-0067">ATP-binding</keyword>
<dbReference type="PANTHER" id="PTHR42794:SF1">
    <property type="entry name" value="HEMIN IMPORT ATP-BINDING PROTEIN HMUV"/>
    <property type="match status" value="1"/>
</dbReference>
<dbReference type="FunFam" id="3.40.50.300:FF:000134">
    <property type="entry name" value="Iron-enterobactin ABC transporter ATP-binding protein"/>
    <property type="match status" value="1"/>
</dbReference>
<keyword evidence="7" id="KW-1185">Reference proteome</keyword>
<dbReference type="InterPro" id="IPR003439">
    <property type="entry name" value="ABC_transporter-like_ATP-bd"/>
</dbReference>
<dbReference type="GO" id="GO:0005524">
    <property type="term" value="F:ATP binding"/>
    <property type="evidence" value="ECO:0007669"/>
    <property type="project" value="UniProtKB-KW"/>
</dbReference>
<reference evidence="6 7" key="1">
    <citation type="submission" date="2020-08" db="EMBL/GenBank/DDBJ databases">
        <title>Genomic Encyclopedia of Type Strains, Phase IV (KMG-IV): sequencing the most valuable type-strain genomes for metagenomic binning, comparative biology and taxonomic classification.</title>
        <authorList>
            <person name="Goeker M."/>
        </authorList>
    </citation>
    <scope>NUCLEOTIDE SEQUENCE [LARGE SCALE GENOMIC DNA]</scope>
    <source>
        <strain evidence="6 7">DSM 11805</strain>
    </source>
</reference>
<proteinExistence type="predicted"/>
<dbReference type="InterPro" id="IPR003593">
    <property type="entry name" value="AAA+_ATPase"/>
</dbReference>
<dbReference type="PANTHER" id="PTHR42794">
    <property type="entry name" value="HEMIN IMPORT ATP-BINDING PROTEIN HMUV"/>
    <property type="match status" value="1"/>
</dbReference>
<dbReference type="PROSITE" id="PS00211">
    <property type="entry name" value="ABC_TRANSPORTER_1"/>
    <property type="match status" value="1"/>
</dbReference>
<comment type="caution">
    <text evidence="6">The sequence shown here is derived from an EMBL/GenBank/DDBJ whole genome shotgun (WGS) entry which is preliminary data.</text>
</comment>
<dbReference type="EMBL" id="JACHON010000020">
    <property type="protein sequence ID" value="MBB6514011.1"/>
    <property type="molecule type" value="Genomic_DNA"/>
</dbReference>
<keyword evidence="2" id="KW-0547">Nucleotide-binding</keyword>
<dbReference type="Gene3D" id="3.40.50.300">
    <property type="entry name" value="P-loop containing nucleotide triphosphate hydrolases"/>
    <property type="match status" value="1"/>
</dbReference>
<keyword evidence="1" id="KW-0813">Transport</keyword>
<evidence type="ECO:0000256" key="3">
    <source>
        <dbReference type="ARBA" id="ARBA00022840"/>
    </source>
</evidence>
<evidence type="ECO:0000259" key="5">
    <source>
        <dbReference type="PROSITE" id="PS50893"/>
    </source>
</evidence>
<evidence type="ECO:0000313" key="7">
    <source>
        <dbReference type="Proteomes" id="UP000572212"/>
    </source>
</evidence>
<dbReference type="PROSITE" id="PS50893">
    <property type="entry name" value="ABC_TRANSPORTER_2"/>
    <property type="match status" value="1"/>
</dbReference>
<evidence type="ECO:0000256" key="2">
    <source>
        <dbReference type="ARBA" id="ARBA00022741"/>
    </source>
</evidence>
<dbReference type="GO" id="GO:0016887">
    <property type="term" value="F:ATP hydrolysis activity"/>
    <property type="evidence" value="ECO:0007669"/>
    <property type="project" value="InterPro"/>
</dbReference>
<dbReference type="AlphaFoldDB" id="A0A841RMJ0"/>
<evidence type="ECO:0000256" key="1">
    <source>
        <dbReference type="ARBA" id="ARBA00022448"/>
    </source>
</evidence>
<dbReference type="InterPro" id="IPR017871">
    <property type="entry name" value="ABC_transporter-like_CS"/>
</dbReference>
<protein>
    <submittedName>
        <fullName evidence="6">Iron complex transport system ATP-binding protein</fullName>
    </submittedName>
</protein>
<organism evidence="6 7">
    <name type="scientific">Gracilibacillus halotolerans</name>
    <dbReference type="NCBI Taxonomy" id="74386"/>
    <lineage>
        <taxon>Bacteria</taxon>
        <taxon>Bacillati</taxon>
        <taxon>Bacillota</taxon>
        <taxon>Bacilli</taxon>
        <taxon>Bacillales</taxon>
        <taxon>Bacillaceae</taxon>
        <taxon>Gracilibacillus</taxon>
    </lineage>
</organism>
<dbReference type="SMART" id="SM00382">
    <property type="entry name" value="AAA"/>
    <property type="match status" value="1"/>
</dbReference>
<dbReference type="Proteomes" id="UP000572212">
    <property type="component" value="Unassembled WGS sequence"/>
</dbReference>
<name>A0A841RMJ0_9BACI</name>